<dbReference type="Proteomes" id="UP000501338">
    <property type="component" value="Plasmid pZF1-cfr"/>
</dbReference>
<accession>A0ABX6JT05</accession>
<evidence type="ECO:0000313" key="2">
    <source>
        <dbReference type="EMBL" id="QIF92318.1"/>
    </source>
</evidence>
<dbReference type="Pfam" id="PF12083">
    <property type="entry name" value="DUF3560"/>
    <property type="match status" value="1"/>
</dbReference>
<protein>
    <submittedName>
        <fullName evidence="2">DUF3560 domain-containing protein</fullName>
    </submittedName>
</protein>
<dbReference type="InterPro" id="IPR013610">
    <property type="entry name" value="ArdC_N"/>
</dbReference>
<dbReference type="Pfam" id="PF08401">
    <property type="entry name" value="ArdcN"/>
    <property type="match status" value="1"/>
</dbReference>
<geneLocation type="plasmid" evidence="3">
    <name>pzf1-cfr</name>
</geneLocation>
<dbReference type="EMBL" id="CP047341">
    <property type="protein sequence ID" value="QIF92318.1"/>
    <property type="molecule type" value="Genomic_DNA"/>
</dbReference>
<keyword evidence="2" id="KW-0614">Plasmid</keyword>
<feature type="domain" description="N-terminal" evidence="1">
    <location>
        <begin position="45"/>
        <end position="96"/>
    </location>
</feature>
<organism evidence="2 3">
    <name type="scientific">Proteus terrae subsp. cibarius</name>
    <dbReference type="NCBI Taxonomy" id="626774"/>
    <lineage>
        <taxon>Bacteria</taxon>
        <taxon>Pseudomonadati</taxon>
        <taxon>Pseudomonadota</taxon>
        <taxon>Gammaproteobacteria</taxon>
        <taxon>Enterobacterales</taxon>
        <taxon>Morganellaceae</taxon>
        <taxon>Proteus</taxon>
    </lineage>
</organism>
<evidence type="ECO:0000259" key="1">
    <source>
        <dbReference type="Pfam" id="PF08401"/>
    </source>
</evidence>
<dbReference type="InterPro" id="IPR021944">
    <property type="entry name" value="DUF3560"/>
</dbReference>
<sequence length="407" mass="47086">MTKQEIAIEALQRAENNASEANYDVIFDGFIAMGIAEKDIEPRVNVFTFNAWKAKGRFVKKGEKGVKVITYILVDKKQKDSEETKKIKVKRQTTVFHISQTSPLDEPTEPKDKTPLIESENIEKNVKDEQEQPTTTELTKKPLNWYEEKQARRKERYQALADNAVMKSNAIYSQARNMADMIPFGQPILLGHHSEKRDRNFRGKITRTFEKSFEQSNKAEYYERKAKSVGKAGISSDDPDAILKLEKKLSGLKKSQETMKLVNKIVRKKTISHDEKLLKIMELGLKKETANELLTGDFMGRLGFASYALQNNNAEINRIEKRINSLSKHKENENIVEENETFTFKLDYEINRIMFIFEGKPESSVREILKSNAFHWSKFNKAWVRKITPNALYIAKLVKENINEVLR</sequence>
<dbReference type="RefSeq" id="WP_159364217.1">
    <property type="nucleotide sequence ID" value="NZ_CP045009.1"/>
</dbReference>
<evidence type="ECO:0000313" key="3">
    <source>
        <dbReference type="Proteomes" id="UP000501338"/>
    </source>
</evidence>
<keyword evidence="3" id="KW-1185">Reference proteome</keyword>
<name>A0ABX6JT05_9GAMM</name>
<proteinExistence type="predicted"/>
<reference evidence="2 3" key="1">
    <citation type="submission" date="2020-01" db="EMBL/GenBank/DDBJ databases">
        <title>The genomic epidemiology of tigecycline resistance gene tet(X) variants in a swine farm in China.</title>
        <authorList>
            <person name="Peng K."/>
            <person name="Li R."/>
        </authorList>
    </citation>
    <scope>NUCLEOTIDE SEQUENCE [LARGE SCALE GENOMIC DNA]</scope>
    <source>
        <strain evidence="2 3">ZF1</strain>
        <plasmid evidence="3">pzf1-cfr</plasmid>
    </source>
</reference>
<gene>
    <name evidence="2" type="ORF">GTH23_19945</name>
</gene>